<reference evidence="2 3" key="1">
    <citation type="submission" date="2024-11" db="EMBL/GenBank/DDBJ databases">
        <title>A near-complete genome assembly of Cinchona calisaya.</title>
        <authorList>
            <person name="Lian D.C."/>
            <person name="Zhao X.W."/>
            <person name="Wei L."/>
        </authorList>
    </citation>
    <scope>NUCLEOTIDE SEQUENCE [LARGE SCALE GENOMIC DNA]</scope>
    <source>
        <tissue evidence="2">Nenye</tissue>
    </source>
</reference>
<evidence type="ECO:0000313" key="3">
    <source>
        <dbReference type="Proteomes" id="UP001630127"/>
    </source>
</evidence>
<feature type="compositionally biased region" description="Acidic residues" evidence="1">
    <location>
        <begin position="235"/>
        <end position="252"/>
    </location>
</feature>
<accession>A0ABD3AAG1</accession>
<proteinExistence type="predicted"/>
<gene>
    <name evidence="2" type="ORF">ACH5RR_008118</name>
</gene>
<feature type="region of interest" description="Disordered" evidence="1">
    <location>
        <begin position="224"/>
        <end position="266"/>
    </location>
</feature>
<dbReference type="AlphaFoldDB" id="A0ABD3AAG1"/>
<evidence type="ECO:0000313" key="2">
    <source>
        <dbReference type="EMBL" id="KAL3528796.1"/>
    </source>
</evidence>
<protein>
    <submittedName>
        <fullName evidence="2">Uncharacterized protein</fullName>
    </submittedName>
</protein>
<name>A0ABD3AAG1_9GENT</name>
<dbReference type="EMBL" id="JBJUIK010000004">
    <property type="protein sequence ID" value="KAL3528796.1"/>
    <property type="molecule type" value="Genomic_DNA"/>
</dbReference>
<dbReference type="Proteomes" id="UP001630127">
    <property type="component" value="Unassembled WGS sequence"/>
</dbReference>
<comment type="caution">
    <text evidence="2">The sequence shown here is derived from an EMBL/GenBank/DDBJ whole genome shotgun (WGS) entry which is preliminary data.</text>
</comment>
<organism evidence="2 3">
    <name type="scientific">Cinchona calisaya</name>
    <dbReference type="NCBI Taxonomy" id="153742"/>
    <lineage>
        <taxon>Eukaryota</taxon>
        <taxon>Viridiplantae</taxon>
        <taxon>Streptophyta</taxon>
        <taxon>Embryophyta</taxon>
        <taxon>Tracheophyta</taxon>
        <taxon>Spermatophyta</taxon>
        <taxon>Magnoliopsida</taxon>
        <taxon>eudicotyledons</taxon>
        <taxon>Gunneridae</taxon>
        <taxon>Pentapetalae</taxon>
        <taxon>asterids</taxon>
        <taxon>lamiids</taxon>
        <taxon>Gentianales</taxon>
        <taxon>Rubiaceae</taxon>
        <taxon>Cinchonoideae</taxon>
        <taxon>Cinchoneae</taxon>
        <taxon>Cinchona</taxon>
    </lineage>
</organism>
<sequence>MGNKRKALNSTAVVESGVAHHQSNEAKIVLNKNQFVSVEAQFFHDKLASIASPCLERGIDFYGPGDDKTNNLIAAGEVRRAFLSKISDRTWYKFVREDAIVGHDTLVQEFIANTHKLTGIIVQIRKRSKHDKSLQDLIAKHQYRAQAEHVVALDSHSHGQQSTWEPPPPTHPDYVFHRSRTGAELRSLAVYHSRSLHALHHKLDILAHQLLHVQPLNMASWSLEPDAPSWQFGPPDDDDFGPGSEESEEEYADHEKDDGVGPSGHS</sequence>
<evidence type="ECO:0000256" key="1">
    <source>
        <dbReference type="SAM" id="MobiDB-lite"/>
    </source>
</evidence>
<keyword evidence="3" id="KW-1185">Reference proteome</keyword>